<dbReference type="Proteomes" id="UP001140206">
    <property type="component" value="Chromosome 2"/>
</dbReference>
<dbReference type="SUPFAM" id="SSF49562">
    <property type="entry name" value="C2 domain (Calcium/lipid-binding domain, CaLB)"/>
    <property type="match status" value="1"/>
</dbReference>
<evidence type="ECO:0000256" key="4">
    <source>
        <dbReference type="ARBA" id="ARBA00022475"/>
    </source>
</evidence>
<keyword evidence="3" id="KW-0343">GTPase activation</keyword>
<dbReference type="InterPro" id="IPR044562">
    <property type="entry name" value="CAR1-11"/>
</dbReference>
<evidence type="ECO:0000256" key="7">
    <source>
        <dbReference type="ARBA" id="ARBA00022837"/>
    </source>
</evidence>
<evidence type="ECO:0000256" key="10">
    <source>
        <dbReference type="ARBA" id="ARBA00023242"/>
    </source>
</evidence>
<evidence type="ECO:0000256" key="2">
    <source>
        <dbReference type="ARBA" id="ARBA00004236"/>
    </source>
</evidence>
<dbReference type="Pfam" id="PF00168">
    <property type="entry name" value="C2"/>
    <property type="match status" value="1"/>
</dbReference>
<comment type="similarity">
    <text evidence="11">Belongs to the plant CAR protein family.</text>
</comment>
<protein>
    <submittedName>
        <fullName evidence="13">Calcium-dependent lipid-binding (CaLB domain) family protein</fullName>
    </submittedName>
</protein>
<keyword evidence="9" id="KW-0472">Membrane</keyword>
<keyword evidence="6" id="KW-0479">Metal-binding</keyword>
<sequence length="166" mass="18732">MEKLMGLLKVKVVRGVNLAKRDARGSDPYVVIRMGNQKVKTSVKKKDVNPEWNEELTLSVSDPTVPIKLAVYDKDTFSKDDRMGDADFNMWDIAEVVMMEPHHLLALAGEAIKTVKPTRTICLAEESHIKFTNGKVCQDVVLRLRNVERGEIELQLQWLNIGGAMI</sequence>
<keyword evidence="7" id="KW-0106">Calcium</keyword>
<dbReference type="PANTHER" id="PTHR45933:SF5">
    <property type="entry name" value="PROTEIN C2-DOMAIN ABA-RELATED 4"/>
    <property type="match status" value="1"/>
</dbReference>
<dbReference type="PANTHER" id="PTHR45933">
    <property type="entry name" value="PROTEIN C2-DOMAIN ABA-RELATED 4"/>
    <property type="match status" value="1"/>
</dbReference>
<evidence type="ECO:0000313" key="13">
    <source>
        <dbReference type="EMBL" id="KAJ4801326.1"/>
    </source>
</evidence>
<dbReference type="InterPro" id="IPR035892">
    <property type="entry name" value="C2_domain_sf"/>
</dbReference>
<evidence type="ECO:0000259" key="12">
    <source>
        <dbReference type="PROSITE" id="PS50004"/>
    </source>
</evidence>
<evidence type="ECO:0000256" key="6">
    <source>
        <dbReference type="ARBA" id="ARBA00022723"/>
    </source>
</evidence>
<evidence type="ECO:0000256" key="9">
    <source>
        <dbReference type="ARBA" id="ARBA00023136"/>
    </source>
</evidence>
<comment type="caution">
    <text evidence="13">The sequence shown here is derived from an EMBL/GenBank/DDBJ whole genome shotgun (WGS) entry which is preliminary data.</text>
</comment>
<evidence type="ECO:0000256" key="3">
    <source>
        <dbReference type="ARBA" id="ARBA00022468"/>
    </source>
</evidence>
<keyword evidence="8" id="KW-0446">Lipid-binding</keyword>
<dbReference type="GO" id="GO:0005634">
    <property type="term" value="C:nucleus"/>
    <property type="evidence" value="ECO:0007669"/>
    <property type="project" value="UniProtKB-SubCell"/>
</dbReference>
<reference evidence="13" key="1">
    <citation type="submission" date="2022-08" db="EMBL/GenBank/DDBJ databases">
        <authorList>
            <person name="Marques A."/>
        </authorList>
    </citation>
    <scope>NUCLEOTIDE SEQUENCE</scope>
    <source>
        <strain evidence="13">RhyPub2mFocal</strain>
        <tissue evidence="13">Leaves</tissue>
    </source>
</reference>
<dbReference type="PROSITE" id="PS50004">
    <property type="entry name" value="C2"/>
    <property type="match status" value="1"/>
</dbReference>
<keyword evidence="5" id="KW-0938">Abscisic acid signaling pathway</keyword>
<dbReference type="SMART" id="SM00239">
    <property type="entry name" value="C2"/>
    <property type="match status" value="1"/>
</dbReference>
<dbReference type="GO" id="GO:0005886">
    <property type="term" value="C:plasma membrane"/>
    <property type="evidence" value="ECO:0007669"/>
    <property type="project" value="UniProtKB-SubCell"/>
</dbReference>
<dbReference type="GO" id="GO:0046872">
    <property type="term" value="F:metal ion binding"/>
    <property type="evidence" value="ECO:0007669"/>
    <property type="project" value="UniProtKB-KW"/>
</dbReference>
<accession>A0AAV8GDA1</accession>
<dbReference type="InterPro" id="IPR000008">
    <property type="entry name" value="C2_dom"/>
</dbReference>
<dbReference type="GO" id="GO:0005096">
    <property type="term" value="F:GTPase activator activity"/>
    <property type="evidence" value="ECO:0007669"/>
    <property type="project" value="UniProtKB-KW"/>
</dbReference>
<organism evidence="13 14">
    <name type="scientific">Rhynchospora pubera</name>
    <dbReference type="NCBI Taxonomy" id="906938"/>
    <lineage>
        <taxon>Eukaryota</taxon>
        <taxon>Viridiplantae</taxon>
        <taxon>Streptophyta</taxon>
        <taxon>Embryophyta</taxon>
        <taxon>Tracheophyta</taxon>
        <taxon>Spermatophyta</taxon>
        <taxon>Magnoliopsida</taxon>
        <taxon>Liliopsida</taxon>
        <taxon>Poales</taxon>
        <taxon>Cyperaceae</taxon>
        <taxon>Cyperoideae</taxon>
        <taxon>Rhynchosporeae</taxon>
        <taxon>Rhynchospora</taxon>
    </lineage>
</organism>
<name>A0AAV8GDA1_9POAL</name>
<feature type="domain" description="C2" evidence="12">
    <location>
        <begin position="1"/>
        <end position="106"/>
    </location>
</feature>
<dbReference type="GO" id="GO:0009738">
    <property type="term" value="P:abscisic acid-activated signaling pathway"/>
    <property type="evidence" value="ECO:0007669"/>
    <property type="project" value="UniProtKB-KW"/>
</dbReference>
<dbReference type="GO" id="GO:0008289">
    <property type="term" value="F:lipid binding"/>
    <property type="evidence" value="ECO:0007669"/>
    <property type="project" value="UniProtKB-KW"/>
</dbReference>
<dbReference type="CDD" id="cd04038">
    <property type="entry name" value="C2_ArfGAP"/>
    <property type="match status" value="1"/>
</dbReference>
<proteinExistence type="inferred from homology"/>
<dbReference type="EMBL" id="JAMFTS010000002">
    <property type="protein sequence ID" value="KAJ4801326.1"/>
    <property type="molecule type" value="Genomic_DNA"/>
</dbReference>
<keyword evidence="14" id="KW-1185">Reference proteome</keyword>
<dbReference type="AlphaFoldDB" id="A0AAV8GDA1"/>
<evidence type="ECO:0000256" key="1">
    <source>
        <dbReference type="ARBA" id="ARBA00004123"/>
    </source>
</evidence>
<dbReference type="Gene3D" id="2.60.40.150">
    <property type="entry name" value="C2 domain"/>
    <property type="match status" value="1"/>
</dbReference>
<comment type="subcellular location">
    <subcellularLocation>
        <location evidence="2">Cell membrane</location>
    </subcellularLocation>
    <subcellularLocation>
        <location evidence="1">Nucleus</location>
    </subcellularLocation>
</comment>
<keyword evidence="10" id="KW-0539">Nucleus</keyword>
<evidence type="ECO:0000256" key="5">
    <source>
        <dbReference type="ARBA" id="ARBA00022682"/>
    </source>
</evidence>
<evidence type="ECO:0000256" key="8">
    <source>
        <dbReference type="ARBA" id="ARBA00023121"/>
    </source>
</evidence>
<evidence type="ECO:0000256" key="11">
    <source>
        <dbReference type="ARBA" id="ARBA00024037"/>
    </source>
</evidence>
<keyword evidence="4" id="KW-1003">Cell membrane</keyword>
<evidence type="ECO:0000313" key="14">
    <source>
        <dbReference type="Proteomes" id="UP001140206"/>
    </source>
</evidence>
<gene>
    <name evidence="13" type="ORF">LUZ62_052572</name>
</gene>